<dbReference type="AlphaFoldDB" id="A0A0H5R1X6"/>
<name>A0A0H5R1X6_9EUKA</name>
<sequence>MNHKIRPRVKSAPVTIFTGIAPSQLLSVIFLGRLDKVVDIPLSADSIFKLTSNLLESLDNIHQSVQKTVSSHRANVRSRRCKQNSVEQANFRESDYCLIATNIRRTPSKTECN</sequence>
<evidence type="ECO:0000313" key="1">
    <source>
        <dbReference type="EMBL" id="CRZ08215.1"/>
    </source>
</evidence>
<accession>A0A0H5R1X6</accession>
<reference evidence="1" key="1">
    <citation type="submission" date="2015-04" db="EMBL/GenBank/DDBJ databases">
        <title>The genome sequence of the plant pathogenic Rhizarian Plasmodiophora brassicae reveals insights in its biotrophic life cycle and the origin of chitin synthesis.</title>
        <authorList>
            <person name="Schwelm A."/>
            <person name="Fogelqvist J."/>
            <person name="Knaust A."/>
            <person name="Julke S."/>
            <person name="Lilja T."/>
            <person name="Dhandapani V."/>
            <person name="Bonilla-Rosso G."/>
            <person name="Karlsson M."/>
            <person name="Shevchenko A."/>
            <person name="Choi S.R."/>
            <person name="Kim H.G."/>
            <person name="Park J.Y."/>
            <person name="Lim Y.P."/>
            <person name="Ludwig-Muller J."/>
            <person name="Dixelius C."/>
        </authorList>
    </citation>
    <scope>NUCLEOTIDE SEQUENCE</scope>
    <source>
        <tissue evidence="1">Potato root galls</tissue>
    </source>
</reference>
<proteinExistence type="predicted"/>
<organism evidence="1">
    <name type="scientific">Spongospora subterranea</name>
    <dbReference type="NCBI Taxonomy" id="70186"/>
    <lineage>
        <taxon>Eukaryota</taxon>
        <taxon>Sar</taxon>
        <taxon>Rhizaria</taxon>
        <taxon>Endomyxa</taxon>
        <taxon>Phytomyxea</taxon>
        <taxon>Plasmodiophorida</taxon>
        <taxon>Plasmodiophoridae</taxon>
        <taxon>Spongospora</taxon>
    </lineage>
</organism>
<protein>
    <submittedName>
        <fullName evidence="1">Uncharacterized protein</fullName>
    </submittedName>
</protein>
<dbReference type="EMBL" id="HACM01007773">
    <property type="protein sequence ID" value="CRZ08215.1"/>
    <property type="molecule type" value="Transcribed_RNA"/>
</dbReference>